<accession>A0A3B5AVI9</accession>
<dbReference type="STRING" id="144197.ENSSPAP00000024910"/>
<comment type="subcellular location">
    <subcellularLocation>
        <location evidence="1">Cell membrane</location>
        <topology evidence="1">Single-pass type I membrane protein</topology>
    </subcellularLocation>
</comment>
<dbReference type="PROSITE" id="PS50268">
    <property type="entry name" value="CADHERIN_2"/>
    <property type="match status" value="2"/>
</dbReference>
<dbReference type="PROSITE" id="PS00232">
    <property type="entry name" value="CADHERIN_1"/>
    <property type="match status" value="2"/>
</dbReference>
<evidence type="ECO:0000256" key="8">
    <source>
        <dbReference type="ARBA" id="ARBA00022989"/>
    </source>
</evidence>
<evidence type="ECO:0000256" key="11">
    <source>
        <dbReference type="PROSITE-ProRule" id="PRU00043"/>
    </source>
</evidence>
<dbReference type="InterPro" id="IPR002126">
    <property type="entry name" value="Cadherin-like_dom"/>
</dbReference>
<dbReference type="AlphaFoldDB" id="A0A3B5AVI9"/>
<dbReference type="FunFam" id="2.60.40.60:FF:000007">
    <property type="entry name" value="Protocadherin alpha 2"/>
    <property type="match status" value="1"/>
</dbReference>
<evidence type="ECO:0000256" key="10">
    <source>
        <dbReference type="ARBA" id="ARBA00023180"/>
    </source>
</evidence>
<dbReference type="GO" id="GO:0007156">
    <property type="term" value="P:homophilic cell adhesion via plasma membrane adhesion molecules"/>
    <property type="evidence" value="ECO:0007669"/>
    <property type="project" value="InterPro"/>
</dbReference>
<keyword evidence="6 11" id="KW-0106">Calcium</keyword>
<dbReference type="Gene3D" id="2.60.40.60">
    <property type="entry name" value="Cadherins"/>
    <property type="match status" value="3"/>
</dbReference>
<evidence type="ECO:0000259" key="12">
    <source>
        <dbReference type="PROSITE" id="PS50268"/>
    </source>
</evidence>
<dbReference type="CDD" id="cd11304">
    <property type="entry name" value="Cadherin_repeat"/>
    <property type="match status" value="3"/>
</dbReference>
<feature type="domain" description="Cadherin" evidence="12">
    <location>
        <begin position="6"/>
        <end position="91"/>
    </location>
</feature>
<reference evidence="13" key="1">
    <citation type="submission" date="2023-09" db="UniProtKB">
        <authorList>
            <consortium name="Ensembl"/>
        </authorList>
    </citation>
    <scope>IDENTIFICATION</scope>
</reference>
<keyword evidence="8" id="KW-1133">Transmembrane helix</keyword>
<dbReference type="GO" id="GO:0005509">
    <property type="term" value="F:calcium ion binding"/>
    <property type="evidence" value="ECO:0007669"/>
    <property type="project" value="UniProtKB-UniRule"/>
</dbReference>
<evidence type="ECO:0000256" key="6">
    <source>
        <dbReference type="ARBA" id="ARBA00022837"/>
    </source>
</evidence>
<dbReference type="InterPro" id="IPR015919">
    <property type="entry name" value="Cadherin-like_sf"/>
</dbReference>
<feature type="domain" description="Cadherin" evidence="12">
    <location>
        <begin position="96"/>
        <end position="190"/>
    </location>
</feature>
<organism evidence="13">
    <name type="scientific">Stegastes partitus</name>
    <name type="common">bicolor damselfish</name>
    <dbReference type="NCBI Taxonomy" id="144197"/>
    <lineage>
        <taxon>Eukaryota</taxon>
        <taxon>Metazoa</taxon>
        <taxon>Chordata</taxon>
        <taxon>Craniata</taxon>
        <taxon>Vertebrata</taxon>
        <taxon>Euteleostomi</taxon>
        <taxon>Actinopterygii</taxon>
        <taxon>Neopterygii</taxon>
        <taxon>Teleostei</taxon>
        <taxon>Neoteleostei</taxon>
        <taxon>Acanthomorphata</taxon>
        <taxon>Ovalentaria</taxon>
        <taxon>Pomacentridae</taxon>
        <taxon>Stegastes</taxon>
    </lineage>
</organism>
<dbReference type="PANTHER" id="PTHR24028">
    <property type="entry name" value="CADHERIN-87A"/>
    <property type="match status" value="1"/>
</dbReference>
<dbReference type="InterPro" id="IPR050174">
    <property type="entry name" value="Protocadherin/Cadherin-CA"/>
</dbReference>
<keyword evidence="3" id="KW-0812">Transmembrane</keyword>
<sequence length="266" mass="28816">MFRFGAYDPDAGIHGLQNYVLSPNDNFALKQHSNADGIRFAVMILQKPLDRELNPHLSLKLIAVDGGTPQRSGTVNIEITVLDANDNPPVFNQSLENSPPGTIVITVSATDLDEGSNGKISYVILNSVDDASEIFDINGETGEVKLVGSTDFEKKRQYQIHVQASDEGGLTDSSKVIVEILDTNDNVPVINVMSKSSLIAEDVQPGTVVTIVNIQDADSGENGKVQCDINKNIPFSAGCSSTSPIIFFFSCQRIRDMQCEYYTGGQ</sequence>
<dbReference type="PANTHER" id="PTHR24028:SF296">
    <property type="entry name" value="PROTOCADHERIN 1 GAMMA 11 PRECURSOR-RELATED"/>
    <property type="match status" value="1"/>
</dbReference>
<dbReference type="SUPFAM" id="SSF49313">
    <property type="entry name" value="Cadherin-like"/>
    <property type="match status" value="3"/>
</dbReference>
<dbReference type="Pfam" id="PF00028">
    <property type="entry name" value="Cadherin"/>
    <property type="match status" value="2"/>
</dbReference>
<evidence type="ECO:0000256" key="2">
    <source>
        <dbReference type="ARBA" id="ARBA00022475"/>
    </source>
</evidence>
<keyword evidence="5" id="KW-0677">Repeat</keyword>
<evidence type="ECO:0000256" key="1">
    <source>
        <dbReference type="ARBA" id="ARBA00004251"/>
    </source>
</evidence>
<proteinExistence type="predicted"/>
<keyword evidence="2" id="KW-1003">Cell membrane</keyword>
<dbReference type="FunFam" id="2.60.40.60:FF:000002">
    <property type="entry name" value="Protocadherin alpha 2"/>
    <property type="match status" value="1"/>
</dbReference>
<dbReference type="GeneTree" id="ENSGT00940000165759"/>
<dbReference type="SMART" id="SM00112">
    <property type="entry name" value="CA"/>
    <property type="match status" value="2"/>
</dbReference>
<dbReference type="GO" id="GO:0009653">
    <property type="term" value="P:anatomical structure morphogenesis"/>
    <property type="evidence" value="ECO:0007669"/>
    <property type="project" value="UniProtKB-ARBA"/>
</dbReference>
<evidence type="ECO:0000256" key="4">
    <source>
        <dbReference type="ARBA" id="ARBA00022729"/>
    </source>
</evidence>
<evidence type="ECO:0000256" key="7">
    <source>
        <dbReference type="ARBA" id="ARBA00022889"/>
    </source>
</evidence>
<name>A0A3B5AVI9_9TELE</name>
<evidence type="ECO:0000256" key="5">
    <source>
        <dbReference type="ARBA" id="ARBA00022737"/>
    </source>
</evidence>
<keyword evidence="10" id="KW-0325">Glycoprotein</keyword>
<evidence type="ECO:0000256" key="3">
    <source>
        <dbReference type="ARBA" id="ARBA00022692"/>
    </source>
</evidence>
<evidence type="ECO:0000256" key="9">
    <source>
        <dbReference type="ARBA" id="ARBA00023136"/>
    </source>
</evidence>
<protein>
    <recommendedName>
        <fullName evidence="12">Cadherin domain-containing protein</fullName>
    </recommendedName>
</protein>
<dbReference type="GO" id="GO:0005886">
    <property type="term" value="C:plasma membrane"/>
    <property type="evidence" value="ECO:0007669"/>
    <property type="project" value="UniProtKB-SubCell"/>
</dbReference>
<dbReference type="PRINTS" id="PR00205">
    <property type="entry name" value="CADHERIN"/>
</dbReference>
<dbReference type="Ensembl" id="ENSSPAT00000025320.1">
    <property type="protein sequence ID" value="ENSSPAP00000024910.1"/>
    <property type="gene ID" value="ENSSPAG00000018831.1"/>
</dbReference>
<keyword evidence="4" id="KW-0732">Signal</keyword>
<keyword evidence="9" id="KW-0472">Membrane</keyword>
<keyword evidence="7" id="KW-0130">Cell adhesion</keyword>
<dbReference type="InterPro" id="IPR020894">
    <property type="entry name" value="Cadherin_CS"/>
</dbReference>
<evidence type="ECO:0000313" key="13">
    <source>
        <dbReference type="Ensembl" id="ENSSPAP00000024910.1"/>
    </source>
</evidence>